<dbReference type="Proteomes" id="UP001497525">
    <property type="component" value="Unassembled WGS sequence"/>
</dbReference>
<feature type="repeat" description="ANK" evidence="4">
    <location>
        <begin position="943"/>
        <end position="980"/>
    </location>
</feature>
<feature type="repeat" description="ANK" evidence="4">
    <location>
        <begin position="1355"/>
        <end position="1387"/>
    </location>
</feature>
<feature type="region of interest" description="Disordered" evidence="5">
    <location>
        <begin position="1770"/>
        <end position="1987"/>
    </location>
</feature>
<feature type="repeat" description="ANK" evidence="4">
    <location>
        <begin position="1080"/>
        <end position="1128"/>
    </location>
</feature>
<evidence type="ECO:0000256" key="4">
    <source>
        <dbReference type="PROSITE-ProRule" id="PRU00023"/>
    </source>
</evidence>
<feature type="repeat" description="ANK" evidence="4">
    <location>
        <begin position="1321"/>
        <end position="1345"/>
    </location>
</feature>
<evidence type="ECO:0000256" key="5">
    <source>
        <dbReference type="SAM" id="MobiDB-lite"/>
    </source>
</evidence>
<reference evidence="9" key="1">
    <citation type="submission" date="2024-06" db="EMBL/GenBank/DDBJ databases">
        <authorList>
            <person name="Liu X."/>
            <person name="Lenzi L."/>
            <person name="Haldenby T S."/>
            <person name="Uol C."/>
        </authorList>
    </citation>
    <scope>NUCLEOTIDE SEQUENCE</scope>
</reference>
<feature type="compositionally biased region" description="Low complexity" evidence="5">
    <location>
        <begin position="1919"/>
        <end position="1928"/>
    </location>
</feature>
<dbReference type="InterPro" id="IPR036770">
    <property type="entry name" value="Ankyrin_rpt-contain_sf"/>
</dbReference>
<dbReference type="InterPro" id="IPR027417">
    <property type="entry name" value="P-loop_NTPase"/>
</dbReference>
<feature type="region of interest" description="Disordered" evidence="5">
    <location>
        <begin position="1158"/>
        <end position="1181"/>
    </location>
</feature>
<dbReference type="Pfam" id="PF13637">
    <property type="entry name" value="Ank_4"/>
    <property type="match status" value="2"/>
</dbReference>
<dbReference type="SUPFAM" id="SSF52540">
    <property type="entry name" value="P-loop containing nucleoside triphosphate hydrolases"/>
    <property type="match status" value="1"/>
</dbReference>
<dbReference type="EMBL" id="CAXLJL010000933">
    <property type="protein sequence ID" value="CAL5141751.1"/>
    <property type="molecule type" value="Genomic_DNA"/>
</dbReference>
<feature type="compositionally biased region" description="Polar residues" evidence="5">
    <location>
        <begin position="1159"/>
        <end position="1173"/>
    </location>
</feature>
<dbReference type="Pfam" id="PF12796">
    <property type="entry name" value="Ank_2"/>
    <property type="match status" value="5"/>
</dbReference>
<dbReference type="PANTHER" id="PTHR24198:SF165">
    <property type="entry name" value="ANKYRIN REPEAT-CONTAINING PROTEIN-RELATED"/>
    <property type="match status" value="1"/>
</dbReference>
<evidence type="ECO:0000256" key="1">
    <source>
        <dbReference type="ARBA" id="ARBA00022553"/>
    </source>
</evidence>
<feature type="repeat" description="ANK" evidence="4">
    <location>
        <begin position="981"/>
        <end position="1013"/>
    </location>
</feature>
<sequence length="2059" mass="223984">MESGCENERKKIELLPHRQFAMRNQIRQTDTDSDDSSFSRSKRAIFVGPRVSSFHYHSFTFPLYRHSNLFPLESDSHHADEPKQTTELDSDFATDMQTKQTNKKYSGSLPNLEGIRFELAKKEGSKPPFLSIRDRKLPEITSSELTPMTFDSDLGNLQKRKVGSDEYLNTAVLENKHPRTFYCREWVFGKILKYLSQSKYSTTLATNFDELETITESCTAAAVSMAKHDPHSSGRRIARIVIVGGPGSGKTTICKRIVESHKQATNLLRAGLPLQPMPLSVQVSAHVLFYYFCSAQLKETLSLTNFVLSIRNQILKCNHPVAELFTQALQASDCDLSVYLTPEQITTSPDKAFCHGILALLNNITSHLYAEANKSASNHQLKQTDGSSSGVSFSPGEICPPVQHLLFIVDGVDECLSEFFDWCEPRAVERLEDLAYRSNRTTPPRSLLHKKSSTNILELLTNALPFFPEWLTLLVTCRRQNRNLVGHLFSGSKRITIDDLHKAAVSNDVQQYLFARMAAERDLQLAFRAYMHSDLFSLLRIKSSACILYLETILDAIAERWLVPEQLALIPGTLNGLFMWLAQNLFSKSKGPSTFDLVRSLLNVVLASPRPISERGLYFILRNSDWTLTFDEFHARLGLLQRILVTQPPDKSSDRFDSATARATIRFFHSSFAEWLLDVKHCTAAYLCDICQGHRIITQALNSEDFPEDLRRYLLGDLKRESLLDPKLTSKSGESSSLEFPHRDQDHVQYDQLRAEKADPYRVRISACESSVYSSTEQSGAAADTRTNYTSECFPTDGVSQITADDRRKHEDSHSLVIAARKGHFDRVKELLASHVDVNQLDEDGWSALRTAAWRGHSDIVDLLLAYGAGVNLAGPDGRSALRAAAWAGHEEIVQRLLDAGADPNQQDAEGRSPLIAAAYMGHVGVVEILAQAGADLNHADEDGRTALHVAAFCVRPSEVHQEVVSCLLESGANPNIMDSEGITPLLGAARIGNHVVCELCLESDTDMNQTDKLGNTALMLAVIGGHTSVVRLLLFWGAAVDGMDSAGRSLLSLAAAIGNGPIVQELIARGLDEAHRDHAGCTPLHLAAAGPNSPVCANYNPDATADQYSEVVRILLDSGAHLDDTDAAGRTSLLIACENNQLEIANVLLSYLPPTPTLDGTSNQSESATNPMAPTEPLNSASGGSFGFASSFGPSHSGPLNQPSLDGQTPLRAAALCNNPDLVRLLLSVGADPDYQDSYGRTTLYLLALEGMVDMANLLLHTPAPGAHARPGSSTLVGANPVLSDDEGRCPLHVATWQGHLDMVKLLLQAGTPVDIRDREGRTPLQLAAWQGHANICHLLLAEGNARVDAVCSQGATSLCIAAQEGHFDVCSVLLQAGANPYQADSHGRTPYRVALKAEHLDICKLLEQGYGQKLSRQVPECAPVAVLQTSADLTYDSSVSHENQSLVGQRENEQGWIAKGQSFVASSDRPHPIPAEGMVPGLPITTHTATPALTTVTGDKVYLDDVNPYARPPGPLFTRAQYPPQMDQDLVNAQQMGVSVMYPQRPPPPGYFIDPRTRPMIPAQLDPRAGRIVPWMTAGQWQSARGLLYHPAGGFQPPDAQGLSFLPIITYPAPTAAGHGPVLAHYQVSNLFPNQPPPNAILSPHHFQSSQPGVVPVHKNNNNNSRMESRHQPVKHSAENFSRFGNPSKHQGLERENKVHCVGANTQLGKAPIRDRMRAQGLGTPDVYNKLTAQGGDGQSGAIQTPLYPDLLPHQFHQMHLNARTCDLVPPLTSNPPPISTSSITHPESKPPVKLGVGSATHETGSNLPAPVKVDSVVDKKWEKSGQFSEQNDAVRRPDRNSVEATGEADLRPPAAQMSNTETKLPLTKSAIAGMFGLGHRKGKKSRKQNSATDTSELTASTKPASPQTATGEKNPRAPNTTNNPAGKPNSSSKLRSFPVSSLIHGHKRSQHQNTPTSLAQSGSPAPQPPPTSTATESESSHVSNTAQLEAIARRLACCSQPVPIVSQPSDCNVTYVMQGAAAGGGGGAGRGFSVPPYSPQIWKDSRGAQNDPVHPM</sequence>
<evidence type="ECO:0000259" key="7">
    <source>
        <dbReference type="Pfam" id="PF25520"/>
    </source>
</evidence>
<evidence type="ECO:0000259" key="6">
    <source>
        <dbReference type="Pfam" id="PF24883"/>
    </source>
</evidence>
<dbReference type="InterPro" id="IPR058018">
    <property type="entry name" value="AAA_lid_TANC1/2"/>
</dbReference>
<dbReference type="InterPro" id="IPR058056">
    <property type="entry name" value="WH_TANC1/2"/>
</dbReference>
<dbReference type="Pfam" id="PF25520">
    <property type="entry name" value="AAA_lid_TANC1"/>
    <property type="match status" value="1"/>
</dbReference>
<evidence type="ECO:0000259" key="8">
    <source>
        <dbReference type="Pfam" id="PF25521"/>
    </source>
</evidence>
<feature type="domain" description="Nephrocystin 3-like N-terminal" evidence="6">
    <location>
        <begin position="240"/>
        <end position="329"/>
    </location>
</feature>
<feature type="repeat" description="ANK" evidence="4">
    <location>
        <begin position="1207"/>
        <end position="1239"/>
    </location>
</feature>
<evidence type="ECO:0000313" key="10">
    <source>
        <dbReference type="Proteomes" id="UP001497525"/>
    </source>
</evidence>
<feature type="repeat" description="ANK" evidence="4">
    <location>
        <begin position="877"/>
        <end position="909"/>
    </location>
</feature>
<dbReference type="Gene3D" id="1.25.40.20">
    <property type="entry name" value="Ankyrin repeat-containing domain"/>
    <property type="match status" value="5"/>
</dbReference>
<feature type="repeat" description="ANK" evidence="4">
    <location>
        <begin position="910"/>
        <end position="942"/>
    </location>
</feature>
<evidence type="ECO:0000256" key="2">
    <source>
        <dbReference type="ARBA" id="ARBA00022737"/>
    </source>
</evidence>
<gene>
    <name evidence="9" type="ORF">CDAUBV1_LOCUS17071</name>
</gene>
<dbReference type="PANTHER" id="PTHR24198">
    <property type="entry name" value="ANKYRIN REPEAT AND PROTEIN KINASE DOMAIN-CONTAINING PROTEIN"/>
    <property type="match status" value="1"/>
</dbReference>
<evidence type="ECO:0008006" key="11">
    <source>
        <dbReference type="Google" id="ProtNLM"/>
    </source>
</evidence>
<feature type="repeat" description="ANK" evidence="4">
    <location>
        <begin position="1014"/>
        <end position="1046"/>
    </location>
</feature>
<dbReference type="SMART" id="SM00248">
    <property type="entry name" value="ANK"/>
    <property type="match status" value="16"/>
</dbReference>
<dbReference type="InterPro" id="IPR056884">
    <property type="entry name" value="NPHP3-like_N"/>
</dbReference>
<dbReference type="Gene3D" id="3.40.50.300">
    <property type="entry name" value="P-loop containing nucleotide triphosphate hydrolases"/>
    <property type="match status" value="1"/>
</dbReference>
<dbReference type="PROSITE" id="PS50088">
    <property type="entry name" value="ANK_REPEAT"/>
    <property type="match status" value="12"/>
</dbReference>
<evidence type="ECO:0000313" key="9">
    <source>
        <dbReference type="EMBL" id="CAL5141751.1"/>
    </source>
</evidence>
<dbReference type="Pfam" id="PF25521">
    <property type="entry name" value="WHD_TANC1"/>
    <property type="match status" value="1"/>
</dbReference>
<comment type="caution">
    <text evidence="9">The sequence shown here is derived from an EMBL/GenBank/DDBJ whole genome shotgun (WGS) entry which is preliminary data.</text>
</comment>
<dbReference type="PROSITE" id="PS50297">
    <property type="entry name" value="ANK_REP_REGION"/>
    <property type="match status" value="9"/>
</dbReference>
<keyword evidence="3 4" id="KW-0040">ANK repeat</keyword>
<feature type="repeat" description="ANK" evidence="4">
    <location>
        <begin position="1047"/>
        <end position="1079"/>
    </location>
</feature>
<dbReference type="InterPro" id="IPR002110">
    <property type="entry name" value="Ankyrin_rpt"/>
</dbReference>
<keyword evidence="1" id="KW-0597">Phosphoprotein</keyword>
<accession>A0AAV2U025</accession>
<feature type="domain" description="TANC1/2-like winged helix" evidence="8">
    <location>
        <begin position="592"/>
        <end position="701"/>
    </location>
</feature>
<feature type="compositionally biased region" description="Basic and acidic residues" evidence="5">
    <location>
        <begin position="1835"/>
        <end position="1844"/>
    </location>
</feature>
<feature type="compositionally biased region" description="Polar residues" evidence="5">
    <location>
        <begin position="1891"/>
        <end position="1914"/>
    </location>
</feature>
<feature type="region of interest" description="Disordered" evidence="5">
    <location>
        <begin position="2028"/>
        <end position="2059"/>
    </location>
</feature>
<feature type="repeat" description="ANK" evidence="4">
    <location>
        <begin position="1288"/>
        <end position="1320"/>
    </location>
</feature>
<keyword evidence="2" id="KW-0677">Repeat</keyword>
<dbReference type="GO" id="GO:0005737">
    <property type="term" value="C:cytoplasm"/>
    <property type="evidence" value="ECO:0007669"/>
    <property type="project" value="TreeGrafter"/>
</dbReference>
<feature type="repeat" description="ANK" evidence="4">
    <location>
        <begin position="844"/>
        <end position="876"/>
    </location>
</feature>
<name>A0AAV2U025_CALDB</name>
<dbReference type="SUPFAM" id="SSF48403">
    <property type="entry name" value="Ankyrin repeat"/>
    <property type="match status" value="2"/>
</dbReference>
<proteinExistence type="predicted"/>
<dbReference type="Pfam" id="PF24883">
    <property type="entry name" value="NPHP3_N"/>
    <property type="match status" value="1"/>
</dbReference>
<protein>
    <recommendedName>
        <fullName evidence="11">Ankyrin repeat domain-containing protein 50</fullName>
    </recommendedName>
</protein>
<evidence type="ECO:0000256" key="3">
    <source>
        <dbReference type="ARBA" id="ARBA00023043"/>
    </source>
</evidence>
<feature type="compositionally biased region" description="Basic residues" evidence="5">
    <location>
        <begin position="1881"/>
        <end position="1890"/>
    </location>
</feature>
<organism evidence="9 10">
    <name type="scientific">Calicophoron daubneyi</name>
    <name type="common">Rumen fluke</name>
    <name type="synonym">Paramphistomum daubneyi</name>
    <dbReference type="NCBI Taxonomy" id="300641"/>
    <lineage>
        <taxon>Eukaryota</taxon>
        <taxon>Metazoa</taxon>
        <taxon>Spiralia</taxon>
        <taxon>Lophotrochozoa</taxon>
        <taxon>Platyhelminthes</taxon>
        <taxon>Trematoda</taxon>
        <taxon>Digenea</taxon>
        <taxon>Plagiorchiida</taxon>
        <taxon>Pronocephalata</taxon>
        <taxon>Paramphistomoidea</taxon>
        <taxon>Paramphistomidae</taxon>
        <taxon>Calicophoron</taxon>
    </lineage>
</organism>
<feature type="domain" description="TANC1/2-like AAA+ ATPase lid" evidence="7">
    <location>
        <begin position="499"/>
        <end position="582"/>
    </location>
</feature>